<accession>A0A523XRH8</accession>
<sequence length="65" mass="7473">MFEQKQWWACSGCGYLLHAEEPPKICPGCQRCCYFLNTTCYIPECGGPDYPDPRIVESRPRAINE</sequence>
<dbReference type="AlphaFoldDB" id="A0A523XRH8"/>
<gene>
    <name evidence="1" type="ORF">E3J38_03090</name>
</gene>
<name>A0A523XRH8_UNCT6</name>
<organism evidence="1 2">
    <name type="scientific">candidate division TA06 bacterium</name>
    <dbReference type="NCBI Taxonomy" id="2250710"/>
    <lineage>
        <taxon>Bacteria</taxon>
        <taxon>Bacteria division TA06</taxon>
    </lineage>
</organism>
<evidence type="ECO:0000313" key="2">
    <source>
        <dbReference type="Proteomes" id="UP000315534"/>
    </source>
</evidence>
<evidence type="ECO:0008006" key="3">
    <source>
        <dbReference type="Google" id="ProtNLM"/>
    </source>
</evidence>
<dbReference type="Gene3D" id="2.20.28.10">
    <property type="match status" value="1"/>
</dbReference>
<proteinExistence type="predicted"/>
<reference evidence="1 2" key="1">
    <citation type="submission" date="2019-03" db="EMBL/GenBank/DDBJ databases">
        <title>Metabolic potential of uncultured bacteria and archaea associated with petroleum seepage in deep-sea sediments.</title>
        <authorList>
            <person name="Dong X."/>
            <person name="Hubert C."/>
        </authorList>
    </citation>
    <scope>NUCLEOTIDE SEQUENCE [LARGE SCALE GENOMIC DNA]</scope>
    <source>
        <strain evidence="1">E29_bin36</strain>
    </source>
</reference>
<dbReference type="Proteomes" id="UP000315534">
    <property type="component" value="Unassembled WGS sequence"/>
</dbReference>
<evidence type="ECO:0000313" key="1">
    <source>
        <dbReference type="EMBL" id="TET81904.1"/>
    </source>
</evidence>
<dbReference type="EMBL" id="SOIP01000193">
    <property type="protein sequence ID" value="TET81904.1"/>
    <property type="molecule type" value="Genomic_DNA"/>
</dbReference>
<protein>
    <recommendedName>
        <fullName evidence="3">Rubredoxin-like domain-containing protein</fullName>
    </recommendedName>
</protein>
<comment type="caution">
    <text evidence="1">The sequence shown here is derived from an EMBL/GenBank/DDBJ whole genome shotgun (WGS) entry which is preliminary data.</text>
</comment>